<dbReference type="Pfam" id="PF13408">
    <property type="entry name" value="Zn_ribbon_recom"/>
    <property type="match status" value="1"/>
</dbReference>
<dbReference type="CDD" id="cd00338">
    <property type="entry name" value="Ser_Recombinase"/>
    <property type="match status" value="1"/>
</dbReference>
<dbReference type="Proteomes" id="UP000190626">
    <property type="component" value="Unassembled WGS sequence"/>
</dbReference>
<sequence>MRAVYYARVSTDSDDQVNSLHNQISFFADFITENNYSKVDCGILARKNNVFEYLEGGYADEGISGKSLKKREAFKQMIKDAKQRKFDIIITKSVARFGRSVEDTSKTVKDLKELGIGVYFLDLKVNSLDNSKEFMINLFASLAQEESNNKSYIVQFGIRKAQQMGKFTGHAPFGYDVIDGYLQINESEKVIVKRIYDLYYNQAFGHGKIARLFNKENIKTKKGAQWSQIQISRILDNPVYKGLQIQHMTQTTDINRDIRKVIPEEEWIKHNKPELLIIEKDFFDMVQIEKQRRLEEFGHISYIKDKYIDEEGNIKIVQKRRIARGEKRHSSAHIFSNLLFCQNCGSGMKRKKRKAYVRNDGTSKDLGYEWSCTSNDMYGKEKCAYRNAYIELDLINFARDEIVNYRNSSIISDTNINLYIQRNMDAKNDEVSIEDIEAEIEKINAKVELNFELLSEGTINKDEYKKRNEKQQSALKILESNLNKLKYVETEVDEIRLRYNNFKKTLENFNQEEITNGALRRILKRINIFTDINNKKIPSIEWIFMDTTKDALIKDVMLSEKPM</sequence>
<comment type="caution">
    <text evidence="4">The sequence shown here is derived from an EMBL/GenBank/DDBJ whole genome shotgun (WGS) entry which is preliminary data.</text>
</comment>
<evidence type="ECO:0008006" key="6">
    <source>
        <dbReference type="Google" id="ProtNLM"/>
    </source>
</evidence>
<dbReference type="Pfam" id="PF07508">
    <property type="entry name" value="Recombinase"/>
    <property type="match status" value="1"/>
</dbReference>
<dbReference type="Gene3D" id="3.90.1750.20">
    <property type="entry name" value="Putative Large Serine Recombinase, Chain B, Domain 2"/>
    <property type="match status" value="1"/>
</dbReference>
<dbReference type="InterPro" id="IPR025827">
    <property type="entry name" value="Zn_ribbon_recom_dom"/>
</dbReference>
<feature type="domain" description="Recombinase" evidence="3">
    <location>
        <begin position="172"/>
        <end position="296"/>
    </location>
</feature>
<dbReference type="PROSITE" id="PS51736">
    <property type="entry name" value="RECOMBINASES_3"/>
    <property type="match status" value="1"/>
</dbReference>
<keyword evidence="5" id="KW-1185">Reference proteome</keyword>
<dbReference type="EMBL" id="MBTG01000001">
    <property type="protein sequence ID" value="OPH61915.1"/>
    <property type="molecule type" value="Genomic_DNA"/>
</dbReference>
<evidence type="ECO:0000256" key="1">
    <source>
        <dbReference type="SAM" id="Coils"/>
    </source>
</evidence>
<dbReference type="AlphaFoldDB" id="A0A1V4HTL2"/>
<evidence type="ECO:0000313" key="5">
    <source>
        <dbReference type="Proteomes" id="UP000190626"/>
    </source>
</evidence>
<dbReference type="GO" id="GO:0003677">
    <property type="term" value="F:DNA binding"/>
    <property type="evidence" value="ECO:0007669"/>
    <property type="project" value="InterPro"/>
</dbReference>
<accession>A0A1V4HTL2</accession>
<feature type="coiled-coil region" evidence="1">
    <location>
        <begin position="426"/>
        <end position="512"/>
    </location>
</feature>
<dbReference type="InterPro" id="IPR006119">
    <property type="entry name" value="Resolv_N"/>
</dbReference>
<dbReference type="Gene3D" id="3.40.50.1390">
    <property type="entry name" value="Resolvase, N-terminal catalytic domain"/>
    <property type="match status" value="1"/>
</dbReference>
<organism evidence="4 5">
    <name type="scientific">Paenibacillus ferrarius</name>
    <dbReference type="NCBI Taxonomy" id="1469647"/>
    <lineage>
        <taxon>Bacteria</taxon>
        <taxon>Bacillati</taxon>
        <taxon>Bacillota</taxon>
        <taxon>Bacilli</taxon>
        <taxon>Bacillales</taxon>
        <taxon>Paenibacillaceae</taxon>
        <taxon>Paenibacillus</taxon>
    </lineage>
</organism>
<dbReference type="STRING" id="1469647.BC351_01350"/>
<dbReference type="PANTHER" id="PTHR30461">
    <property type="entry name" value="DNA-INVERTASE FROM LAMBDOID PROPHAGE"/>
    <property type="match status" value="1"/>
</dbReference>
<keyword evidence="1" id="KW-0175">Coiled coil</keyword>
<dbReference type="SMART" id="SM00857">
    <property type="entry name" value="Resolvase"/>
    <property type="match status" value="1"/>
</dbReference>
<dbReference type="PROSITE" id="PS51737">
    <property type="entry name" value="RECOMBINASE_DNA_BIND"/>
    <property type="match status" value="1"/>
</dbReference>
<dbReference type="InterPro" id="IPR011109">
    <property type="entry name" value="DNA_bind_recombinase_dom"/>
</dbReference>
<reference evidence="5" key="1">
    <citation type="submission" date="2016-07" db="EMBL/GenBank/DDBJ databases">
        <authorList>
            <person name="Florea S."/>
            <person name="Webb J.S."/>
            <person name="Jaromczyk J."/>
            <person name="Schardl C.L."/>
        </authorList>
    </citation>
    <scope>NUCLEOTIDE SEQUENCE [LARGE SCALE GENOMIC DNA]</scope>
    <source>
        <strain evidence="5">CY1</strain>
    </source>
</reference>
<evidence type="ECO:0000313" key="4">
    <source>
        <dbReference type="EMBL" id="OPH61915.1"/>
    </source>
</evidence>
<dbReference type="PANTHER" id="PTHR30461:SF23">
    <property type="entry name" value="DNA RECOMBINASE-RELATED"/>
    <property type="match status" value="1"/>
</dbReference>
<evidence type="ECO:0000259" key="2">
    <source>
        <dbReference type="PROSITE" id="PS51736"/>
    </source>
</evidence>
<dbReference type="SUPFAM" id="SSF53041">
    <property type="entry name" value="Resolvase-like"/>
    <property type="match status" value="1"/>
</dbReference>
<dbReference type="GO" id="GO:0000150">
    <property type="term" value="F:DNA strand exchange activity"/>
    <property type="evidence" value="ECO:0007669"/>
    <property type="project" value="InterPro"/>
</dbReference>
<gene>
    <name evidence="4" type="ORF">BC351_01350</name>
</gene>
<dbReference type="OrthoDB" id="9769353at2"/>
<dbReference type="RefSeq" id="WP_079408916.1">
    <property type="nucleotide sequence ID" value="NZ_MBTG01000001.1"/>
</dbReference>
<feature type="domain" description="Resolvase/invertase-type recombinase catalytic" evidence="2">
    <location>
        <begin position="2"/>
        <end position="165"/>
    </location>
</feature>
<dbReference type="Pfam" id="PF00239">
    <property type="entry name" value="Resolvase"/>
    <property type="match status" value="1"/>
</dbReference>
<dbReference type="InterPro" id="IPR036162">
    <property type="entry name" value="Resolvase-like_N_sf"/>
</dbReference>
<protein>
    <recommendedName>
        <fullName evidence="6">Serine recombinase</fullName>
    </recommendedName>
</protein>
<dbReference type="InterPro" id="IPR038109">
    <property type="entry name" value="DNA_bind_recomb_sf"/>
</dbReference>
<proteinExistence type="predicted"/>
<evidence type="ECO:0000259" key="3">
    <source>
        <dbReference type="PROSITE" id="PS51737"/>
    </source>
</evidence>
<name>A0A1V4HTL2_9BACL</name>
<dbReference type="InterPro" id="IPR050639">
    <property type="entry name" value="SSR_resolvase"/>
</dbReference>